<dbReference type="GO" id="GO:0016812">
    <property type="term" value="F:hydrolase activity, acting on carbon-nitrogen (but not peptide) bonds, in cyclic amides"/>
    <property type="evidence" value="ECO:0007669"/>
    <property type="project" value="TreeGrafter"/>
</dbReference>
<dbReference type="Gene3D" id="3.20.20.140">
    <property type="entry name" value="Metal-dependent hydrolases"/>
    <property type="match status" value="1"/>
</dbReference>
<proteinExistence type="predicted"/>
<dbReference type="CDD" id="cd01297">
    <property type="entry name" value="D-aminoacylase"/>
    <property type="match status" value="1"/>
</dbReference>
<gene>
    <name evidence="2" type="ORF">FIV46_10570</name>
</gene>
<comment type="caution">
    <text evidence="2">The sequence shown here is derived from an EMBL/GenBank/DDBJ whole genome shotgun (WGS) entry which is preliminary data.</text>
</comment>
<reference evidence="3" key="1">
    <citation type="submission" date="2019-06" db="EMBL/GenBank/DDBJ databases">
        <title>The complete genome of Emcibacter congregatus ZYLT.</title>
        <authorList>
            <person name="Zhao Z."/>
        </authorList>
    </citation>
    <scope>NUCLEOTIDE SEQUENCE [LARGE SCALE GENOMIC DNA]</scope>
    <source>
        <strain evidence="3">MCCC 1A06723</strain>
    </source>
</reference>
<dbReference type="Gene3D" id="2.30.40.10">
    <property type="entry name" value="Urease, subunit C, domain 1"/>
    <property type="match status" value="1"/>
</dbReference>
<dbReference type="Proteomes" id="UP000319148">
    <property type="component" value="Unassembled WGS sequence"/>
</dbReference>
<dbReference type="SUPFAM" id="SSF51338">
    <property type="entry name" value="Composite domain of metallo-dependent hydrolases"/>
    <property type="match status" value="1"/>
</dbReference>
<keyword evidence="3" id="KW-1185">Reference proteome</keyword>
<sequence>MYDIVIRNGRVLDGAGNPWISADVAVRDGRFIRIGQIAGRGAQEIDAAGKYISPGWIDMMDQSGEILLQSGLAENKLLMGVTTAIAGEGGTPVQAKEIEEYFKQLEQSGISLNFGTYYSATQARQAVLGDKNTIPNAEQLAAMTALVRKAMESGALGITTALIYPPANFHSTEELIALSRVAARCGGLYATHMRDESRFLLKAVEEAVEIGEKAGIEVEIFHLKAAYQPHWGQDMEKVGEAISKARSRGIDIAADLYPYPAGGTGFEPTVPPWVFADGPDKAIEMMRDPELRKQMKKELQKGATETWSNLVYAAGGWKNVVLANAQNPKYDRYRFRSIDDIARELKMDPADLAWDIMLEALPDRAMALYYMMDEKDIETALRFPWTSIGSDAGASLAVGEPDVLGMPHPRSYGTFPRIISEYVRKRGVLTLEDAIRKMTSWPAGRMGLQDRGLIREGMRADVVIFDFDQITDQATWKHPTKPPSGISYVLVNGEVVIDHGRHTGAKPGHVIRGPRVCKAVEEVAN</sequence>
<evidence type="ECO:0000313" key="3">
    <source>
        <dbReference type="Proteomes" id="UP000319148"/>
    </source>
</evidence>
<dbReference type="GO" id="GO:0005829">
    <property type="term" value="C:cytosol"/>
    <property type="evidence" value="ECO:0007669"/>
    <property type="project" value="TreeGrafter"/>
</dbReference>
<dbReference type="InterPro" id="IPR050378">
    <property type="entry name" value="Metallo-dep_Hydrolases_sf"/>
</dbReference>
<dbReference type="Gene3D" id="3.30.1490.130">
    <property type="entry name" value="D-aminoacylase. Domain 3"/>
    <property type="match status" value="1"/>
</dbReference>
<dbReference type="InterPro" id="IPR013108">
    <property type="entry name" value="Amidohydro_3"/>
</dbReference>
<evidence type="ECO:0000313" key="2">
    <source>
        <dbReference type="EMBL" id="TPD59614.1"/>
    </source>
</evidence>
<dbReference type="PANTHER" id="PTHR11647:SF1">
    <property type="entry name" value="COLLAPSIN RESPONSE MEDIATOR PROTEIN"/>
    <property type="match status" value="1"/>
</dbReference>
<accession>A0A501PI61</accession>
<dbReference type="InterPro" id="IPR011059">
    <property type="entry name" value="Metal-dep_hydrolase_composite"/>
</dbReference>
<dbReference type="GO" id="GO:0016811">
    <property type="term" value="F:hydrolase activity, acting on carbon-nitrogen (but not peptide) bonds, in linear amides"/>
    <property type="evidence" value="ECO:0007669"/>
    <property type="project" value="InterPro"/>
</dbReference>
<dbReference type="SUPFAM" id="SSF51556">
    <property type="entry name" value="Metallo-dependent hydrolases"/>
    <property type="match status" value="1"/>
</dbReference>
<dbReference type="PANTHER" id="PTHR11647">
    <property type="entry name" value="HYDRANTOINASE/DIHYDROPYRIMIDINASE FAMILY MEMBER"/>
    <property type="match status" value="1"/>
</dbReference>
<name>A0A501PI61_9PROT</name>
<dbReference type="InterPro" id="IPR023100">
    <property type="entry name" value="D-aminoacylase_insert_dom_sf"/>
</dbReference>
<dbReference type="AlphaFoldDB" id="A0A501PI61"/>
<protein>
    <submittedName>
        <fullName evidence="2">D-aminoacylase</fullName>
    </submittedName>
</protein>
<dbReference type="EMBL" id="VFIY01000011">
    <property type="protein sequence ID" value="TPD59614.1"/>
    <property type="molecule type" value="Genomic_DNA"/>
</dbReference>
<dbReference type="Pfam" id="PF07969">
    <property type="entry name" value="Amidohydro_3"/>
    <property type="match status" value="1"/>
</dbReference>
<feature type="domain" description="Amidohydrolase 3" evidence="1">
    <location>
        <begin position="407"/>
        <end position="497"/>
    </location>
</feature>
<organism evidence="2 3">
    <name type="scientific">Emcibacter nanhaiensis</name>
    <dbReference type="NCBI Taxonomy" id="1505037"/>
    <lineage>
        <taxon>Bacteria</taxon>
        <taxon>Pseudomonadati</taxon>
        <taxon>Pseudomonadota</taxon>
        <taxon>Alphaproteobacteria</taxon>
        <taxon>Emcibacterales</taxon>
        <taxon>Emcibacteraceae</taxon>
        <taxon>Emcibacter</taxon>
    </lineage>
</organism>
<dbReference type="InterPro" id="IPR032466">
    <property type="entry name" value="Metal_Hydrolase"/>
</dbReference>
<evidence type="ECO:0000259" key="1">
    <source>
        <dbReference type="Pfam" id="PF07969"/>
    </source>
</evidence>
<dbReference type="OrthoDB" id="9766983at2"/>